<dbReference type="STRING" id="1104324.P186_0257"/>
<feature type="domain" description="Transcription factor NikR nickel binding C-terminal" evidence="6">
    <location>
        <begin position="68"/>
        <end position="113"/>
    </location>
</feature>
<keyword evidence="8" id="KW-1185">Reference proteome</keyword>
<accession>G7VFA1</accession>
<dbReference type="PANTHER" id="PTHR34719:SF2">
    <property type="entry name" value="NICKEL-RESPONSIVE REGULATOR"/>
    <property type="match status" value="1"/>
</dbReference>
<dbReference type="Pfam" id="PF08753">
    <property type="entry name" value="NikR_C"/>
    <property type="match status" value="1"/>
</dbReference>
<comment type="similarity">
    <text evidence="1">Belongs to the transcriptional regulatory CopG/NikR family.</text>
</comment>
<proteinExistence type="inferred from homology"/>
<dbReference type="InterPro" id="IPR010985">
    <property type="entry name" value="Ribbon_hlx_hlx"/>
</dbReference>
<sequence length="125" mass="13706">MVGVKRFGVSLPKEVAEEVEKMSQDMGVTRSEIVAVALQEYLEARRDHADAAHECLGVVLAVSDSFSDIGEIIEDNKGHIVAYTHLHVDGKCLTIAVVRGSGSEIERLSLAMSRKAQLTRYVPLR</sequence>
<name>G7VFA1_9CREN</name>
<dbReference type="InterPro" id="IPR002145">
    <property type="entry name" value="CopG"/>
</dbReference>
<dbReference type="GO" id="GO:0006355">
    <property type="term" value="P:regulation of DNA-templated transcription"/>
    <property type="evidence" value="ECO:0007669"/>
    <property type="project" value="InterPro"/>
</dbReference>
<dbReference type="InterPro" id="IPR014864">
    <property type="entry name" value="TF_NikR_Ni-bd_C"/>
</dbReference>
<dbReference type="PANTHER" id="PTHR34719">
    <property type="entry name" value="NICKEL-RESPONSIVE REGULATOR"/>
    <property type="match status" value="1"/>
</dbReference>
<dbReference type="AlphaFoldDB" id="G7VFA1"/>
<keyword evidence="2" id="KW-0805">Transcription regulation</keyword>
<evidence type="ECO:0000256" key="3">
    <source>
        <dbReference type="ARBA" id="ARBA00023125"/>
    </source>
</evidence>
<keyword evidence="4" id="KW-0804">Transcription</keyword>
<evidence type="ECO:0000256" key="4">
    <source>
        <dbReference type="ARBA" id="ARBA00023163"/>
    </source>
</evidence>
<dbReference type="Pfam" id="PF01402">
    <property type="entry name" value="RHH_1"/>
    <property type="match status" value="1"/>
</dbReference>
<gene>
    <name evidence="7" type="ORF">P186_0257</name>
</gene>
<evidence type="ECO:0000313" key="8">
    <source>
        <dbReference type="Proteomes" id="UP000005867"/>
    </source>
</evidence>
<organism evidence="7 8">
    <name type="scientific">Pyrobaculum ferrireducens</name>
    <dbReference type="NCBI Taxonomy" id="1104324"/>
    <lineage>
        <taxon>Archaea</taxon>
        <taxon>Thermoproteota</taxon>
        <taxon>Thermoprotei</taxon>
        <taxon>Thermoproteales</taxon>
        <taxon>Thermoproteaceae</taxon>
        <taxon>Pyrobaculum</taxon>
    </lineage>
</organism>
<dbReference type="InterPro" id="IPR027271">
    <property type="entry name" value="Acetolactate_synth/TF_NikR_C"/>
</dbReference>
<protein>
    <submittedName>
        <fullName evidence="7">Putative transcriptional regulator, CopG family</fullName>
    </submittedName>
</protein>
<dbReference type="EMBL" id="CP003098">
    <property type="protein sequence ID" value="AET31717.1"/>
    <property type="molecule type" value="Genomic_DNA"/>
</dbReference>
<dbReference type="HOGENOM" id="CLU_113319_3_0_2"/>
<dbReference type="eggNOG" id="arCOG01008">
    <property type="taxonomic scope" value="Archaea"/>
</dbReference>
<evidence type="ECO:0000256" key="2">
    <source>
        <dbReference type="ARBA" id="ARBA00023015"/>
    </source>
</evidence>
<feature type="domain" description="Ribbon-helix-helix protein CopG" evidence="5">
    <location>
        <begin position="5"/>
        <end position="43"/>
    </location>
</feature>
<evidence type="ECO:0000256" key="1">
    <source>
        <dbReference type="ARBA" id="ARBA00008478"/>
    </source>
</evidence>
<dbReference type="KEGG" id="pyr:P186_0257"/>
<dbReference type="InterPro" id="IPR045865">
    <property type="entry name" value="ACT-like_dom_sf"/>
</dbReference>
<dbReference type="SUPFAM" id="SSF55021">
    <property type="entry name" value="ACT-like"/>
    <property type="match status" value="1"/>
</dbReference>
<dbReference type="BioCyc" id="PSP1104324:GJSN-249-MONOMER"/>
<dbReference type="Gene3D" id="3.30.70.1150">
    <property type="entry name" value="ACT-like. Chain A, domain 2"/>
    <property type="match status" value="1"/>
</dbReference>
<reference evidence="7 8" key="1">
    <citation type="journal article" date="2012" name="J. Bacteriol.">
        <title>Complete genome sequence of strain 1860, a crenarchaeon of the genus pyrobaculum able to grow with various electron acceptors.</title>
        <authorList>
            <person name="Mardanov A.V."/>
            <person name="Gumerov V.M."/>
            <person name="Slobodkina G.B."/>
            <person name="Beletsky A.V."/>
            <person name="Bonch-Osmolovskaya E.A."/>
            <person name="Ravin N.V."/>
            <person name="Skryabin K.G."/>
        </authorList>
    </citation>
    <scope>NUCLEOTIDE SEQUENCE [LARGE SCALE GENOMIC DNA]</scope>
    <source>
        <strain evidence="7 8">1860</strain>
    </source>
</reference>
<dbReference type="Proteomes" id="UP000005867">
    <property type="component" value="Chromosome"/>
</dbReference>
<dbReference type="CDD" id="cd21631">
    <property type="entry name" value="RHH_CopG_NikR-like"/>
    <property type="match status" value="1"/>
</dbReference>
<dbReference type="GO" id="GO:0003677">
    <property type="term" value="F:DNA binding"/>
    <property type="evidence" value="ECO:0007669"/>
    <property type="project" value="UniProtKB-KW"/>
</dbReference>
<dbReference type="SUPFAM" id="SSF47598">
    <property type="entry name" value="Ribbon-helix-helix"/>
    <property type="match status" value="1"/>
</dbReference>
<dbReference type="Gene3D" id="1.10.1220.10">
    <property type="entry name" value="Met repressor-like"/>
    <property type="match status" value="1"/>
</dbReference>
<dbReference type="InterPro" id="IPR013321">
    <property type="entry name" value="Arc_rbn_hlx_hlx"/>
</dbReference>
<evidence type="ECO:0000313" key="7">
    <source>
        <dbReference type="EMBL" id="AET31717.1"/>
    </source>
</evidence>
<dbReference type="InterPro" id="IPR050192">
    <property type="entry name" value="CopG/NikR_regulator"/>
</dbReference>
<keyword evidence="3" id="KW-0238">DNA-binding</keyword>
<evidence type="ECO:0000259" key="6">
    <source>
        <dbReference type="Pfam" id="PF08753"/>
    </source>
</evidence>
<evidence type="ECO:0000259" key="5">
    <source>
        <dbReference type="Pfam" id="PF01402"/>
    </source>
</evidence>